<comment type="caution">
    <text evidence="1">The sequence shown here is derived from an EMBL/GenBank/DDBJ whole genome shotgun (WGS) entry which is preliminary data.</text>
</comment>
<protein>
    <submittedName>
        <fullName evidence="1">Uncharacterized protein</fullName>
    </submittedName>
</protein>
<accession>A0A420B8R0</accession>
<organism evidence="1 2">
    <name type="scientific">Sphingobacterium detergens</name>
    <dbReference type="NCBI Taxonomy" id="1145106"/>
    <lineage>
        <taxon>Bacteria</taxon>
        <taxon>Pseudomonadati</taxon>
        <taxon>Bacteroidota</taxon>
        <taxon>Sphingobacteriia</taxon>
        <taxon>Sphingobacteriales</taxon>
        <taxon>Sphingobacteriaceae</taxon>
        <taxon>Sphingobacterium</taxon>
    </lineage>
</organism>
<dbReference type="Proteomes" id="UP000286246">
    <property type="component" value="Unassembled WGS sequence"/>
</dbReference>
<evidence type="ECO:0000313" key="2">
    <source>
        <dbReference type="Proteomes" id="UP000286246"/>
    </source>
</evidence>
<evidence type="ECO:0000313" key="1">
    <source>
        <dbReference type="EMBL" id="RKE52989.1"/>
    </source>
</evidence>
<keyword evidence="2" id="KW-1185">Reference proteome</keyword>
<dbReference type="AlphaFoldDB" id="A0A420B8R0"/>
<gene>
    <name evidence="1" type="ORF">DFQ12_3236</name>
</gene>
<sequence>MKKNMLKLTHRSIRKQVPSLSFNFPEPTTGGKVMVARKKDNGEGWTVDSLEVIGIGWLLSYRQYAIDERETFISQVSESVICLSIRWGNGGDIGYRDGEDNSIIEQRKNYLFWQGDRQMEENLLSGEHIYLDLFVRPECLAHLDEHSVIRNLLNQSDKKPFGEIEGIEIYVDERIDDYISDLLTEIANSVPDVERFSCLCEHLLMKCLGEYHLAPPVALPQEVKKSDGIQVSYQPNAAEKKMLLKLDKMDRAALLMKFDELLQMTSTKKKEQKQEIKLNETLKSLSFRLVSESKTRLAHFYINLAQLMELEYNKETFTSNEQEILKKAICETCILSFELVPATPELLVFYAKWSNDSPLMRPIEKDQLIDILSRLMPSKNFDFTKDDSERGRKLLAEQIKETFGFKPMSYFTGEKMGEKPQEIAELYNRLMDKCAETLELTKDAGIRRSDIVRELDSAYEANDLITLLQIEIEQFTQEPNYIEKQDAEHLKWLVVALLFLDQDCETFSKELRESSIYSDLQLFHELGDSMPKFKREIKRQANELDRIGILLAEELKAYFGSAVKGEIFKIANYILNKKG</sequence>
<name>A0A420B8R0_SPHD1</name>
<dbReference type="EMBL" id="RAPY01000002">
    <property type="protein sequence ID" value="RKE52989.1"/>
    <property type="molecule type" value="Genomic_DNA"/>
</dbReference>
<proteinExistence type="predicted"/>
<dbReference type="RefSeq" id="WP_147420432.1">
    <property type="nucleotide sequence ID" value="NZ_RAPY01000002.1"/>
</dbReference>
<reference evidence="1 2" key="1">
    <citation type="submission" date="2018-09" db="EMBL/GenBank/DDBJ databases">
        <title>Genomic Encyclopedia of Type Strains, Phase III (KMG-III): the genomes of soil and plant-associated and newly described type strains.</title>
        <authorList>
            <person name="Whitman W."/>
        </authorList>
    </citation>
    <scope>NUCLEOTIDE SEQUENCE [LARGE SCALE GENOMIC DNA]</scope>
    <source>
        <strain evidence="1 2">CECT 7938</strain>
    </source>
</reference>
<dbReference type="OrthoDB" id="697850at2"/>